<accession>A0A4W6E5U4</accession>
<dbReference type="InterPro" id="IPR000719">
    <property type="entry name" value="Prot_kinase_dom"/>
</dbReference>
<keyword evidence="3" id="KW-0808">Transferase</keyword>
<reference evidence="12" key="1">
    <citation type="submission" date="2015-09" db="EMBL/GenBank/DDBJ databases">
        <authorList>
            <person name="Sai Rama Sridatta P."/>
        </authorList>
    </citation>
    <scope>NUCLEOTIDE SEQUENCE [LARGE SCALE GENOMIC DNA]</scope>
</reference>
<evidence type="ECO:0000256" key="3">
    <source>
        <dbReference type="ARBA" id="ARBA00022679"/>
    </source>
</evidence>
<keyword evidence="4" id="KW-0547">Nucleotide-binding</keyword>
<dbReference type="Ensembl" id="ENSLCAT00010033178.1">
    <property type="protein sequence ID" value="ENSLCAP00010032423.1"/>
    <property type="gene ID" value="ENSLCAG00010015239.1"/>
</dbReference>
<dbReference type="SMART" id="SM00220">
    <property type="entry name" value="S_TKc"/>
    <property type="match status" value="1"/>
</dbReference>
<evidence type="ECO:0000259" key="10">
    <source>
        <dbReference type="PROSITE" id="PS50011"/>
    </source>
</evidence>
<keyword evidence="2" id="KW-0723">Serine/threonine-protein kinase</keyword>
<dbReference type="PROSITE" id="PS00108">
    <property type="entry name" value="PROTEIN_KINASE_ST"/>
    <property type="match status" value="1"/>
</dbReference>
<dbReference type="InterPro" id="IPR008271">
    <property type="entry name" value="Ser/Thr_kinase_AS"/>
</dbReference>
<keyword evidence="9" id="KW-0472">Membrane</keyword>
<comment type="catalytic activity">
    <reaction evidence="7">
        <text>L-threonyl-[protein] + ATP = O-phospho-L-threonyl-[protein] + ADP + H(+)</text>
        <dbReference type="Rhea" id="RHEA:46608"/>
        <dbReference type="Rhea" id="RHEA-COMP:11060"/>
        <dbReference type="Rhea" id="RHEA-COMP:11605"/>
        <dbReference type="ChEBI" id="CHEBI:15378"/>
        <dbReference type="ChEBI" id="CHEBI:30013"/>
        <dbReference type="ChEBI" id="CHEBI:30616"/>
        <dbReference type="ChEBI" id="CHEBI:61977"/>
        <dbReference type="ChEBI" id="CHEBI:456216"/>
        <dbReference type="EC" id="2.7.11.1"/>
    </reaction>
</comment>
<keyword evidence="9" id="KW-0812">Transmembrane</keyword>
<dbReference type="AlphaFoldDB" id="A0A4W6E5U4"/>
<feature type="transmembrane region" description="Helical" evidence="9">
    <location>
        <begin position="187"/>
        <end position="204"/>
    </location>
</feature>
<evidence type="ECO:0000256" key="6">
    <source>
        <dbReference type="ARBA" id="ARBA00022840"/>
    </source>
</evidence>
<dbReference type="GO" id="GO:0000226">
    <property type="term" value="P:microtubule cytoskeleton organization"/>
    <property type="evidence" value="ECO:0007669"/>
    <property type="project" value="TreeGrafter"/>
</dbReference>
<reference evidence="11" key="3">
    <citation type="submission" date="2025-09" db="UniProtKB">
        <authorList>
            <consortium name="Ensembl"/>
        </authorList>
    </citation>
    <scope>IDENTIFICATION</scope>
</reference>
<dbReference type="Pfam" id="PF00069">
    <property type="entry name" value="Pkinase"/>
    <property type="match status" value="1"/>
</dbReference>
<dbReference type="GO" id="GO:0050321">
    <property type="term" value="F:tau-protein kinase activity"/>
    <property type="evidence" value="ECO:0007669"/>
    <property type="project" value="TreeGrafter"/>
</dbReference>
<evidence type="ECO:0000313" key="11">
    <source>
        <dbReference type="Ensembl" id="ENSLCAP00010032423.1"/>
    </source>
</evidence>
<dbReference type="GO" id="GO:0005524">
    <property type="term" value="F:ATP binding"/>
    <property type="evidence" value="ECO:0007669"/>
    <property type="project" value="UniProtKB-KW"/>
</dbReference>
<organism evidence="11 12">
    <name type="scientific">Lates calcarifer</name>
    <name type="common">Barramundi</name>
    <name type="synonym">Holocentrus calcarifer</name>
    <dbReference type="NCBI Taxonomy" id="8187"/>
    <lineage>
        <taxon>Eukaryota</taxon>
        <taxon>Metazoa</taxon>
        <taxon>Chordata</taxon>
        <taxon>Craniata</taxon>
        <taxon>Vertebrata</taxon>
        <taxon>Euteleostomi</taxon>
        <taxon>Actinopterygii</taxon>
        <taxon>Neopterygii</taxon>
        <taxon>Teleostei</taxon>
        <taxon>Neoteleostei</taxon>
        <taxon>Acanthomorphata</taxon>
        <taxon>Carangaria</taxon>
        <taxon>Carangaria incertae sedis</taxon>
        <taxon>Centropomidae</taxon>
        <taxon>Lates</taxon>
    </lineage>
</organism>
<evidence type="ECO:0000256" key="5">
    <source>
        <dbReference type="ARBA" id="ARBA00022777"/>
    </source>
</evidence>
<dbReference type="FunFam" id="1.10.510.10:FF:000571">
    <property type="entry name" value="Maternal embryonic leucine zipper kinase"/>
    <property type="match status" value="1"/>
</dbReference>
<dbReference type="GO" id="GO:0035556">
    <property type="term" value="P:intracellular signal transduction"/>
    <property type="evidence" value="ECO:0007669"/>
    <property type="project" value="TreeGrafter"/>
</dbReference>
<evidence type="ECO:0000256" key="1">
    <source>
        <dbReference type="ARBA" id="ARBA00012513"/>
    </source>
</evidence>
<evidence type="ECO:0000256" key="8">
    <source>
        <dbReference type="ARBA" id="ARBA00048679"/>
    </source>
</evidence>
<keyword evidence="6" id="KW-0067">ATP-binding</keyword>
<reference evidence="11" key="2">
    <citation type="submission" date="2025-08" db="UniProtKB">
        <authorList>
            <consortium name="Ensembl"/>
        </authorList>
    </citation>
    <scope>IDENTIFICATION</scope>
</reference>
<evidence type="ECO:0000256" key="7">
    <source>
        <dbReference type="ARBA" id="ARBA00047899"/>
    </source>
</evidence>
<feature type="transmembrane region" description="Helical" evidence="9">
    <location>
        <begin position="12"/>
        <end position="39"/>
    </location>
</feature>
<evidence type="ECO:0000256" key="9">
    <source>
        <dbReference type="SAM" id="Phobius"/>
    </source>
</evidence>
<dbReference type="GO" id="GO:0005737">
    <property type="term" value="C:cytoplasm"/>
    <property type="evidence" value="ECO:0007669"/>
    <property type="project" value="TreeGrafter"/>
</dbReference>
<feature type="domain" description="Protein kinase" evidence="10">
    <location>
        <begin position="1"/>
        <end position="263"/>
    </location>
</feature>
<protein>
    <recommendedName>
        <fullName evidence="1">non-specific serine/threonine protein kinase</fullName>
        <ecNumber evidence="1">2.7.11.1</ecNumber>
    </recommendedName>
</protein>
<dbReference type="Gene3D" id="1.10.510.10">
    <property type="entry name" value="Transferase(Phosphotransferase) domain 1"/>
    <property type="match status" value="1"/>
</dbReference>
<evidence type="ECO:0000256" key="4">
    <source>
        <dbReference type="ARBA" id="ARBA00022741"/>
    </source>
</evidence>
<keyword evidence="9" id="KW-1133">Transmembrane helix</keyword>
<dbReference type="PANTHER" id="PTHR24346:SF35">
    <property type="entry name" value="SERINE_THREONINE-PROTEIN KINASE NIM1-LIKE"/>
    <property type="match status" value="1"/>
</dbReference>
<dbReference type="InterPro" id="IPR011009">
    <property type="entry name" value="Kinase-like_dom_sf"/>
</dbReference>
<dbReference type="GeneTree" id="ENSGT00940000166638"/>
<keyword evidence="12" id="KW-1185">Reference proteome</keyword>
<sequence length="288" mass="32492">MRRPRPRLCTEVLRREVVVVCCGYCCLTSLCSFILLVLIDKVALKILDKTRLDFQAQRLLSREISSMESLQHPNVVRLYEVVETPSRLYLVLEYAGGGDLHNRIFSDLDFKPNIRFALQHSINIIHRDLKAENVLFTSSGCVKVADFGFSTRVSNRSDALDTFCGSPPYAAPELFRDECYLGPPVDVWAMGVLLFFMVTGTMPFRAETMGKLRRCIIEGAYTIPPWVPGPCQRLIKGILKPVPAELRPKHPNTPPPLRLLPALPCADPHLQEAADGAAWLRRHLQARQ</sequence>
<keyword evidence="5" id="KW-0418">Kinase</keyword>
<name>A0A4W6E5U4_LATCA</name>
<dbReference type="PANTHER" id="PTHR24346">
    <property type="entry name" value="MAP/MICROTUBULE AFFINITY-REGULATING KINASE"/>
    <property type="match status" value="1"/>
</dbReference>
<dbReference type="PROSITE" id="PS50011">
    <property type="entry name" value="PROTEIN_KINASE_DOM"/>
    <property type="match status" value="1"/>
</dbReference>
<dbReference type="EC" id="2.7.11.1" evidence="1"/>
<evidence type="ECO:0000256" key="2">
    <source>
        <dbReference type="ARBA" id="ARBA00022527"/>
    </source>
</evidence>
<evidence type="ECO:0000313" key="12">
    <source>
        <dbReference type="Proteomes" id="UP000314980"/>
    </source>
</evidence>
<dbReference type="Proteomes" id="UP000314980">
    <property type="component" value="Unassembled WGS sequence"/>
</dbReference>
<dbReference type="SUPFAM" id="SSF56112">
    <property type="entry name" value="Protein kinase-like (PK-like)"/>
    <property type="match status" value="1"/>
</dbReference>
<proteinExistence type="predicted"/>
<comment type="catalytic activity">
    <reaction evidence="8">
        <text>L-seryl-[protein] + ATP = O-phospho-L-seryl-[protein] + ADP + H(+)</text>
        <dbReference type="Rhea" id="RHEA:17989"/>
        <dbReference type="Rhea" id="RHEA-COMP:9863"/>
        <dbReference type="Rhea" id="RHEA-COMP:11604"/>
        <dbReference type="ChEBI" id="CHEBI:15378"/>
        <dbReference type="ChEBI" id="CHEBI:29999"/>
        <dbReference type="ChEBI" id="CHEBI:30616"/>
        <dbReference type="ChEBI" id="CHEBI:83421"/>
        <dbReference type="ChEBI" id="CHEBI:456216"/>
        <dbReference type="EC" id="2.7.11.1"/>
    </reaction>
</comment>